<dbReference type="Proteomes" id="UP001147747">
    <property type="component" value="Unassembled WGS sequence"/>
</dbReference>
<dbReference type="InterPro" id="IPR037401">
    <property type="entry name" value="SnoaL-like"/>
</dbReference>
<feature type="domain" description="SnoaL-like" evidence="1">
    <location>
        <begin position="3"/>
        <end position="135"/>
    </location>
</feature>
<dbReference type="InterPro" id="IPR032710">
    <property type="entry name" value="NTF2-like_dom_sf"/>
</dbReference>
<dbReference type="RefSeq" id="XP_056482718.1">
    <property type="nucleotide sequence ID" value="XM_056636688.1"/>
</dbReference>
<reference evidence="2" key="1">
    <citation type="submission" date="2022-12" db="EMBL/GenBank/DDBJ databases">
        <authorList>
            <person name="Petersen C."/>
        </authorList>
    </citation>
    <scope>NUCLEOTIDE SEQUENCE</scope>
    <source>
        <strain evidence="2">IBT 29677</strain>
    </source>
</reference>
<dbReference type="EMBL" id="JAPZBU010000011">
    <property type="protein sequence ID" value="KAJ5378932.1"/>
    <property type="molecule type" value="Genomic_DNA"/>
</dbReference>
<dbReference type="AlphaFoldDB" id="A0A9W9SIS3"/>
<protein>
    <recommendedName>
        <fullName evidence="1">SnoaL-like domain-containing protein</fullName>
    </recommendedName>
</protein>
<dbReference type="CDD" id="cd00531">
    <property type="entry name" value="NTF2_like"/>
    <property type="match status" value="1"/>
</dbReference>
<evidence type="ECO:0000259" key="1">
    <source>
        <dbReference type="Pfam" id="PF13577"/>
    </source>
</evidence>
<evidence type="ECO:0000313" key="3">
    <source>
        <dbReference type="Proteomes" id="UP001147747"/>
    </source>
</evidence>
<dbReference type="SUPFAM" id="SSF54427">
    <property type="entry name" value="NTF2-like"/>
    <property type="match status" value="1"/>
</dbReference>
<organism evidence="2 3">
    <name type="scientific">Penicillium cosmopolitanum</name>
    <dbReference type="NCBI Taxonomy" id="1131564"/>
    <lineage>
        <taxon>Eukaryota</taxon>
        <taxon>Fungi</taxon>
        <taxon>Dikarya</taxon>
        <taxon>Ascomycota</taxon>
        <taxon>Pezizomycotina</taxon>
        <taxon>Eurotiomycetes</taxon>
        <taxon>Eurotiomycetidae</taxon>
        <taxon>Eurotiales</taxon>
        <taxon>Aspergillaceae</taxon>
        <taxon>Penicillium</taxon>
    </lineage>
</organism>
<gene>
    <name evidence="2" type="ORF">N7509_012051</name>
</gene>
<sequence length="152" mass="17143">MAISAHESIRNTIARWPLIMDQRMHEKLPTTFSSDAIFHYPPPIGTIQGIAALTQMLKTLEDVKTYHSLGTQIIQMTSATTATTITYCIGVHVRTGEQARKSMTILGHYEDRLVKEDIVGEREVDDDGWRIVERRVFHDIPPTEGQPFPALA</sequence>
<dbReference type="OrthoDB" id="4274525at2759"/>
<evidence type="ECO:0000313" key="2">
    <source>
        <dbReference type="EMBL" id="KAJ5378932.1"/>
    </source>
</evidence>
<dbReference type="Gene3D" id="3.10.450.50">
    <property type="match status" value="1"/>
</dbReference>
<comment type="caution">
    <text evidence="2">The sequence shown here is derived from an EMBL/GenBank/DDBJ whole genome shotgun (WGS) entry which is preliminary data.</text>
</comment>
<dbReference type="GeneID" id="81375668"/>
<accession>A0A9W9SIS3</accession>
<name>A0A9W9SIS3_9EURO</name>
<keyword evidence="3" id="KW-1185">Reference proteome</keyword>
<reference evidence="2" key="2">
    <citation type="journal article" date="2023" name="IMA Fungus">
        <title>Comparative genomic study of the Penicillium genus elucidates a diverse pangenome and 15 lateral gene transfer events.</title>
        <authorList>
            <person name="Petersen C."/>
            <person name="Sorensen T."/>
            <person name="Nielsen M.R."/>
            <person name="Sondergaard T.E."/>
            <person name="Sorensen J.L."/>
            <person name="Fitzpatrick D.A."/>
            <person name="Frisvad J.C."/>
            <person name="Nielsen K.L."/>
        </authorList>
    </citation>
    <scope>NUCLEOTIDE SEQUENCE</scope>
    <source>
        <strain evidence="2">IBT 29677</strain>
    </source>
</reference>
<proteinExistence type="predicted"/>
<dbReference type="Pfam" id="PF13577">
    <property type="entry name" value="SnoaL_4"/>
    <property type="match status" value="1"/>
</dbReference>